<keyword evidence="4 6" id="KW-0418">Kinase</keyword>
<dbReference type="SUPFAM" id="SSF48371">
    <property type="entry name" value="ARM repeat"/>
    <property type="match status" value="1"/>
</dbReference>
<dbReference type="GO" id="GO:0048015">
    <property type="term" value="P:phosphatidylinositol-mediated signaling"/>
    <property type="evidence" value="ECO:0007669"/>
    <property type="project" value="TreeGrafter"/>
</dbReference>
<dbReference type="InterPro" id="IPR018936">
    <property type="entry name" value="PI3/4_kinase_CS"/>
</dbReference>
<dbReference type="PROSITE" id="PS00915">
    <property type="entry name" value="PI3_4_KINASE_1"/>
    <property type="match status" value="1"/>
</dbReference>
<feature type="compositionally biased region" description="Polar residues" evidence="7">
    <location>
        <begin position="167"/>
        <end position="178"/>
    </location>
</feature>
<dbReference type="InterPro" id="IPR011009">
    <property type="entry name" value="Kinase-like_dom_sf"/>
</dbReference>
<feature type="compositionally biased region" description="Basic and acidic residues" evidence="7">
    <location>
        <begin position="555"/>
        <end position="570"/>
    </location>
</feature>
<feature type="compositionally biased region" description="Basic residues" evidence="7">
    <location>
        <begin position="571"/>
        <end position="581"/>
    </location>
</feature>
<dbReference type="PROSITE" id="PS00916">
    <property type="entry name" value="PI3_4_KINASE_2"/>
    <property type="match status" value="1"/>
</dbReference>
<dbReference type="FunFam" id="1.10.1070.11:FF:000002">
    <property type="entry name" value="Phosphatidylinositol 3-kinase catalytic subunit type 3"/>
    <property type="match status" value="1"/>
</dbReference>
<dbReference type="PANTHER" id="PTHR10048">
    <property type="entry name" value="PHOSPHATIDYLINOSITOL KINASE"/>
    <property type="match status" value="1"/>
</dbReference>
<gene>
    <name evidence="10" type="ORF">PPYR1160_LOCUS12275</name>
</gene>
<name>A0A7R9UE18_9STRA</name>
<dbReference type="Pfam" id="PF00613">
    <property type="entry name" value="PI3Ka"/>
    <property type="match status" value="1"/>
</dbReference>
<dbReference type="AlphaFoldDB" id="A0A7R9UE18"/>
<feature type="region of interest" description="Disordered" evidence="7">
    <location>
        <begin position="555"/>
        <end position="581"/>
    </location>
</feature>
<keyword evidence="2 6" id="KW-0808">Transferase</keyword>
<dbReference type="GO" id="GO:0034271">
    <property type="term" value="C:phosphatidylinositol 3-kinase complex, class III, type I"/>
    <property type="evidence" value="ECO:0007669"/>
    <property type="project" value="TreeGrafter"/>
</dbReference>
<evidence type="ECO:0000313" key="10">
    <source>
        <dbReference type="EMBL" id="CAD8262773.1"/>
    </source>
</evidence>
<evidence type="ECO:0000259" key="9">
    <source>
        <dbReference type="PROSITE" id="PS51545"/>
    </source>
</evidence>
<dbReference type="InterPro" id="IPR015433">
    <property type="entry name" value="PI3/4_kinase"/>
</dbReference>
<organism evidence="10">
    <name type="scientific">Pinguiococcus pyrenoidosus</name>
    <dbReference type="NCBI Taxonomy" id="172671"/>
    <lineage>
        <taxon>Eukaryota</taxon>
        <taxon>Sar</taxon>
        <taxon>Stramenopiles</taxon>
        <taxon>Ochrophyta</taxon>
        <taxon>Pinguiophyceae</taxon>
        <taxon>Pinguiochrysidales</taxon>
        <taxon>Pinguiochrysidaceae</taxon>
        <taxon>Pinguiococcus</taxon>
    </lineage>
</organism>
<keyword evidence="5 6" id="KW-0067">ATP-binding</keyword>
<dbReference type="EC" id="2.7.1.137" evidence="1"/>
<dbReference type="GO" id="GO:0000045">
    <property type="term" value="P:autophagosome assembly"/>
    <property type="evidence" value="ECO:0007669"/>
    <property type="project" value="TreeGrafter"/>
</dbReference>
<dbReference type="SUPFAM" id="SSF56112">
    <property type="entry name" value="Protein kinase-like (PK-like)"/>
    <property type="match status" value="1"/>
</dbReference>
<dbReference type="PROSITE" id="PS50290">
    <property type="entry name" value="PI3_4_KINASE_3"/>
    <property type="match status" value="1"/>
</dbReference>
<evidence type="ECO:0000256" key="1">
    <source>
        <dbReference type="ARBA" id="ARBA00012073"/>
    </source>
</evidence>
<dbReference type="InterPro" id="IPR016024">
    <property type="entry name" value="ARM-type_fold"/>
</dbReference>
<dbReference type="GO" id="GO:0034272">
    <property type="term" value="C:phosphatidylinositol 3-kinase complex, class III, type II"/>
    <property type="evidence" value="ECO:0007669"/>
    <property type="project" value="TreeGrafter"/>
</dbReference>
<dbReference type="InterPro" id="IPR000403">
    <property type="entry name" value="PI3/4_kinase_cat_dom"/>
</dbReference>
<keyword evidence="3 6" id="KW-0547">Nucleotide-binding</keyword>
<accession>A0A7R9UE18</accession>
<dbReference type="PANTHER" id="PTHR10048:SF7">
    <property type="entry name" value="PHOSPHATIDYLINOSITOL 3-KINASE CATALYTIC SUBUNIT TYPE 3"/>
    <property type="match status" value="1"/>
</dbReference>
<evidence type="ECO:0000256" key="3">
    <source>
        <dbReference type="ARBA" id="ARBA00022741"/>
    </source>
</evidence>
<dbReference type="PIRSF" id="PIRSF000587">
    <property type="entry name" value="PI3K_Vps34"/>
    <property type="match status" value="1"/>
</dbReference>
<evidence type="ECO:0000259" key="8">
    <source>
        <dbReference type="PROSITE" id="PS50290"/>
    </source>
</evidence>
<evidence type="ECO:0000256" key="2">
    <source>
        <dbReference type="ARBA" id="ARBA00022679"/>
    </source>
</evidence>
<comment type="similarity">
    <text evidence="6">Belongs to the PI3/PI4-kinase family.</text>
</comment>
<reference evidence="10" key="1">
    <citation type="submission" date="2021-01" db="EMBL/GenBank/DDBJ databases">
        <authorList>
            <person name="Corre E."/>
            <person name="Pelletier E."/>
            <person name="Niang G."/>
            <person name="Scheremetjew M."/>
            <person name="Finn R."/>
            <person name="Kale V."/>
            <person name="Holt S."/>
            <person name="Cochrane G."/>
            <person name="Meng A."/>
            <person name="Brown T."/>
            <person name="Cohen L."/>
        </authorList>
    </citation>
    <scope>NUCLEOTIDE SEQUENCE</scope>
    <source>
        <strain evidence="10">CCMP2078</strain>
    </source>
</reference>
<dbReference type="InterPro" id="IPR008290">
    <property type="entry name" value="PI3K_Vps34"/>
</dbReference>
<evidence type="ECO:0000256" key="7">
    <source>
        <dbReference type="SAM" id="MobiDB-lite"/>
    </source>
</evidence>
<feature type="region of interest" description="Disordered" evidence="7">
    <location>
        <begin position="159"/>
        <end position="178"/>
    </location>
</feature>
<dbReference type="PROSITE" id="PS51545">
    <property type="entry name" value="PIK_HELICAL"/>
    <property type="match status" value="1"/>
</dbReference>
<dbReference type="GO" id="GO:0006897">
    <property type="term" value="P:endocytosis"/>
    <property type="evidence" value="ECO:0007669"/>
    <property type="project" value="TreeGrafter"/>
</dbReference>
<dbReference type="GO" id="GO:0005768">
    <property type="term" value="C:endosome"/>
    <property type="evidence" value="ECO:0007669"/>
    <property type="project" value="TreeGrafter"/>
</dbReference>
<dbReference type="CDD" id="cd00896">
    <property type="entry name" value="PI3Kc_III"/>
    <property type="match status" value="1"/>
</dbReference>
<proteinExistence type="inferred from homology"/>
<dbReference type="InterPro" id="IPR057756">
    <property type="entry name" value="PI3-kinase_type3/VPS34_cat"/>
</dbReference>
<feature type="domain" description="PI3K/PI4K catalytic" evidence="8">
    <location>
        <begin position="572"/>
        <end position="845"/>
    </location>
</feature>
<dbReference type="Gene3D" id="1.10.1070.11">
    <property type="entry name" value="Phosphatidylinositol 3-/4-kinase, catalytic domain"/>
    <property type="match status" value="1"/>
</dbReference>
<dbReference type="Gene3D" id="3.30.1010.10">
    <property type="entry name" value="Phosphatidylinositol 3-kinase Catalytic Subunit, Chain A, domain 4"/>
    <property type="match status" value="1"/>
</dbReference>
<evidence type="ECO:0000256" key="5">
    <source>
        <dbReference type="ARBA" id="ARBA00022840"/>
    </source>
</evidence>
<dbReference type="SMART" id="SM00146">
    <property type="entry name" value="PI3Kc"/>
    <property type="match status" value="1"/>
</dbReference>
<dbReference type="GO" id="GO:0016303">
    <property type="term" value="F:1-phosphatidylinositol-3-kinase activity"/>
    <property type="evidence" value="ECO:0007669"/>
    <property type="project" value="UniProtKB-EC"/>
</dbReference>
<feature type="domain" description="PIK helical" evidence="9">
    <location>
        <begin position="238"/>
        <end position="452"/>
    </location>
</feature>
<evidence type="ECO:0000256" key="4">
    <source>
        <dbReference type="ARBA" id="ARBA00022777"/>
    </source>
</evidence>
<dbReference type="InterPro" id="IPR042236">
    <property type="entry name" value="PI3K_accessory_sf"/>
</dbReference>
<dbReference type="GO" id="GO:0000407">
    <property type="term" value="C:phagophore assembly site"/>
    <property type="evidence" value="ECO:0007669"/>
    <property type="project" value="TreeGrafter"/>
</dbReference>
<sequence length="860" mass="97010">MHLFTDRGVAKTGLQKLLFYPGTVGKPYVHGVQNTSGEAYDELFPHDHAFRTEKAQERYMAGEIESIPNYWLDAASQQRLHTVRHELSRPEDYYTPEELTMKSNAFLLVELPMFAAPVIFEERAYPAKEGDVQAIFAGVSSFNPGDVRATARVFGDDNFPTLGSGGSRNETAQANQSKAQKLLGTGAGTGDAPFRIGPNGVLLSGSALFAVVDFDDNVNLVEDKYHKLHHDQFRGGQIDQNLKPNKDEKEAIERIISSPHVALRRAEKDLLWKFRYQLTEDRRSLTKFLMAVEWDVGDEVEQVKVLLQEWQKKSPIDVADALKLLGKERAFQHQIVRAFAVQRLHLADDEELLLYLLQLVQALKYEPSQAGVLFSEDSEQQAAAQSQAGAQAQAEAQARGSALAEFLVSRACESLTLANFLYWYVKVEEKDVRYGAMYTNVMQLFKERLLQTEKGRQINIVLRMVDVYVGKITKCLKQARTIRGRQKEKEEQFRKLLAQENLQNIFGSGTATGIRSLPVPIKPELEASGLNPHTAFMFKSAIYPAAVEFTLSESRTARERVEGEDSDKEHRGPKKRSSAQTRKLRQLMGHEMPENPHEDPKSIRVIFKSGDDLRQDQLTLQMIALMDQLLKRVNLDLKLRPYVTLATGADDGIIEFVTNSTPVSGVLAKFNGSILAYLKHHNPDPEGPYGVTPECMSTFVKSCAGYCVITYILGVGDRHLDNIMLQTAGNLFHLDFGFIFGRDPKPLPPPFRFTREMAEAMGGEQSEHYARFKTYMCQAYNWLRKSANLILNMLSLMADAGIEDLRNDPDATLAKVQERFRLDLTDEQAEHFMLQLLNESLTSLAPQVMEIFHKISVARR</sequence>
<protein>
    <recommendedName>
        <fullName evidence="1">phosphatidylinositol 3-kinase</fullName>
        <ecNumber evidence="1">2.7.1.137</ecNumber>
    </recommendedName>
</protein>
<dbReference type="Pfam" id="PF00454">
    <property type="entry name" value="PI3_PI4_kinase"/>
    <property type="match status" value="1"/>
</dbReference>
<dbReference type="GO" id="GO:0005777">
    <property type="term" value="C:peroxisome"/>
    <property type="evidence" value="ECO:0007669"/>
    <property type="project" value="TreeGrafter"/>
</dbReference>
<dbReference type="GO" id="GO:0005524">
    <property type="term" value="F:ATP binding"/>
    <property type="evidence" value="ECO:0007669"/>
    <property type="project" value="UniProtKB-UniRule"/>
</dbReference>
<dbReference type="SMART" id="SM00145">
    <property type="entry name" value="PI3Ka"/>
    <property type="match status" value="1"/>
</dbReference>
<dbReference type="InterPro" id="IPR036940">
    <property type="entry name" value="PI3/4_kinase_cat_sf"/>
</dbReference>
<dbReference type="InterPro" id="IPR001263">
    <property type="entry name" value="PI3K_accessory_dom"/>
</dbReference>
<dbReference type="EMBL" id="HBEA01016085">
    <property type="protein sequence ID" value="CAD8262773.1"/>
    <property type="molecule type" value="Transcribed_RNA"/>
</dbReference>
<dbReference type="Gene3D" id="1.25.40.70">
    <property type="entry name" value="Phosphatidylinositol 3-kinase, accessory domain (PIK)"/>
    <property type="match status" value="1"/>
</dbReference>
<evidence type="ECO:0000256" key="6">
    <source>
        <dbReference type="PIRNR" id="PIRNR000587"/>
    </source>
</evidence>